<sequence>MLSASVEHRRAWLEGYRGTLGFLTMLLGRPQDG</sequence>
<dbReference type="AlphaFoldDB" id="A0A251XWA0"/>
<reference evidence="1 2" key="1">
    <citation type="submission" date="2016-08" db="EMBL/GenBank/DDBJ databases">
        <title>Genome sequence of Clavibacter michiganensis spp. strain CASJ009.</title>
        <authorList>
            <person name="Thapa S.P."/>
            <person name="Coaker G."/>
        </authorList>
    </citation>
    <scope>NUCLEOTIDE SEQUENCE [LARGE SCALE GENOMIC DNA]</scope>
    <source>
        <strain evidence="1">CASJ009</strain>
    </source>
</reference>
<evidence type="ECO:0000313" key="1">
    <source>
        <dbReference type="EMBL" id="OUE09862.1"/>
    </source>
</evidence>
<organism evidence="1 2">
    <name type="scientific">Clavibacter michiganensis</name>
    <dbReference type="NCBI Taxonomy" id="28447"/>
    <lineage>
        <taxon>Bacteria</taxon>
        <taxon>Bacillati</taxon>
        <taxon>Actinomycetota</taxon>
        <taxon>Actinomycetes</taxon>
        <taxon>Micrococcales</taxon>
        <taxon>Microbacteriaceae</taxon>
        <taxon>Clavibacter</taxon>
    </lineage>
</organism>
<comment type="caution">
    <text evidence="1">The sequence shown here is derived from an EMBL/GenBank/DDBJ whole genome shotgun (WGS) entry which is preliminary data.</text>
</comment>
<protein>
    <submittedName>
        <fullName evidence="1">Uncharacterized protein</fullName>
    </submittedName>
</protein>
<dbReference type="Proteomes" id="UP000195106">
    <property type="component" value="Unassembled WGS sequence"/>
</dbReference>
<dbReference type="EMBL" id="MDHJ01000001">
    <property type="protein sequence ID" value="OUE09862.1"/>
    <property type="molecule type" value="Genomic_DNA"/>
</dbReference>
<gene>
    <name evidence="1" type="ORF">CMsap09_13020</name>
</gene>
<proteinExistence type="predicted"/>
<evidence type="ECO:0000313" key="2">
    <source>
        <dbReference type="Proteomes" id="UP000195106"/>
    </source>
</evidence>
<name>A0A251XWA0_9MICO</name>
<accession>A0A251XWA0</accession>